<dbReference type="OrthoDB" id="8062037at2759"/>
<name>A0A2P6PKC7_ROSCH</name>
<keyword evidence="9" id="KW-0833">Ubl conjugation pathway</keyword>
<dbReference type="OMA" id="WSSIRMR"/>
<evidence type="ECO:0000256" key="15">
    <source>
        <dbReference type="SAM" id="MobiDB-lite"/>
    </source>
</evidence>
<evidence type="ECO:0000256" key="8">
    <source>
        <dbReference type="ARBA" id="ARBA00022771"/>
    </source>
</evidence>
<feature type="transmembrane region" description="Helical" evidence="16">
    <location>
        <begin position="34"/>
        <end position="58"/>
    </location>
</feature>
<evidence type="ECO:0000256" key="2">
    <source>
        <dbReference type="ARBA" id="ARBA00004167"/>
    </source>
</evidence>
<gene>
    <name evidence="18" type="ORF">RchiOBHm_Chr6g0249581</name>
</gene>
<dbReference type="InterPro" id="IPR044600">
    <property type="entry name" value="ATL1/ATL16-like"/>
</dbReference>
<dbReference type="Proteomes" id="UP000238479">
    <property type="component" value="Chromosome 6"/>
</dbReference>
<evidence type="ECO:0000256" key="16">
    <source>
        <dbReference type="SAM" id="Phobius"/>
    </source>
</evidence>
<evidence type="ECO:0000256" key="10">
    <source>
        <dbReference type="ARBA" id="ARBA00022833"/>
    </source>
</evidence>
<evidence type="ECO:0000259" key="17">
    <source>
        <dbReference type="PROSITE" id="PS50089"/>
    </source>
</evidence>
<sequence length="254" mass="28571">MSYNHVYPRCCTLSPEPNKPNDKPSGSGAGEFKLYQFFVFCVPIFFTFILLFVFYLFYLRPRRVNWSSIRMRTAPQNDDINDIATVELGLQKEHREMLPIVVYNESFSVRDTQCAVCLGDYQSDDRLQQIPACGHTFHIACIDSWLSMHTTCPLCRLSLLSSHKSQNESPDVTLELSHASSVAENDAPSLAPTPQACEETEASQFSGLRNGEPRTVQNSSEEDARGCQCADHTRELRDARIENEVHEHSGGSSA</sequence>
<evidence type="ECO:0000256" key="9">
    <source>
        <dbReference type="ARBA" id="ARBA00022786"/>
    </source>
</evidence>
<evidence type="ECO:0000256" key="14">
    <source>
        <dbReference type="PROSITE-ProRule" id="PRU00175"/>
    </source>
</evidence>
<feature type="region of interest" description="Disordered" evidence="15">
    <location>
        <begin position="171"/>
        <end position="231"/>
    </location>
</feature>
<dbReference type="GO" id="GO:0061630">
    <property type="term" value="F:ubiquitin protein ligase activity"/>
    <property type="evidence" value="ECO:0007669"/>
    <property type="project" value="UniProtKB-EC"/>
</dbReference>
<dbReference type="FunFam" id="3.30.40.10:FF:000503">
    <property type="entry name" value="RING-H2 finger protein ATL7"/>
    <property type="match status" value="1"/>
</dbReference>
<dbReference type="PROSITE" id="PS50089">
    <property type="entry name" value="ZF_RING_2"/>
    <property type="match status" value="1"/>
</dbReference>
<keyword evidence="8 14" id="KW-0863">Zinc-finger</keyword>
<protein>
    <recommendedName>
        <fullName evidence="4">RING-type E3 ubiquitin transferase</fullName>
        <ecNumber evidence="4">2.3.2.27</ecNumber>
    </recommendedName>
</protein>
<dbReference type="GO" id="GO:0016567">
    <property type="term" value="P:protein ubiquitination"/>
    <property type="evidence" value="ECO:0007669"/>
    <property type="project" value="InterPro"/>
</dbReference>
<dbReference type="Gramene" id="PRQ22376">
    <property type="protein sequence ID" value="PRQ22376"/>
    <property type="gene ID" value="RchiOBHm_Chr6g0249581"/>
</dbReference>
<evidence type="ECO:0000256" key="7">
    <source>
        <dbReference type="ARBA" id="ARBA00022723"/>
    </source>
</evidence>
<keyword evidence="10" id="KW-0862">Zinc</keyword>
<dbReference type="PANTHER" id="PTHR46913">
    <property type="entry name" value="RING-H2 FINGER PROTEIN ATL16"/>
    <property type="match status" value="1"/>
</dbReference>
<keyword evidence="11 16" id="KW-1133">Transmembrane helix</keyword>
<comment type="pathway">
    <text evidence="3">Protein modification; protein ubiquitination.</text>
</comment>
<keyword evidence="6 16" id="KW-0812">Transmembrane</keyword>
<evidence type="ECO:0000256" key="1">
    <source>
        <dbReference type="ARBA" id="ARBA00000900"/>
    </source>
</evidence>
<dbReference type="InterPro" id="IPR013083">
    <property type="entry name" value="Znf_RING/FYVE/PHD"/>
</dbReference>
<comment type="caution">
    <text evidence="18">The sequence shown here is derived from an EMBL/GenBank/DDBJ whole genome shotgun (WGS) entry which is preliminary data.</text>
</comment>
<dbReference type="SMART" id="SM00184">
    <property type="entry name" value="RING"/>
    <property type="match status" value="1"/>
</dbReference>
<keyword evidence="12 16" id="KW-0472">Membrane</keyword>
<dbReference type="CDD" id="cd16461">
    <property type="entry name" value="RING-H2_EL5-like"/>
    <property type="match status" value="1"/>
</dbReference>
<dbReference type="EMBL" id="PDCK01000044">
    <property type="protein sequence ID" value="PRQ22376.1"/>
    <property type="molecule type" value="Genomic_DNA"/>
</dbReference>
<evidence type="ECO:0000256" key="3">
    <source>
        <dbReference type="ARBA" id="ARBA00004906"/>
    </source>
</evidence>
<keyword evidence="5" id="KW-0808">Transferase</keyword>
<dbReference type="EC" id="2.3.2.27" evidence="4"/>
<evidence type="ECO:0000256" key="5">
    <source>
        <dbReference type="ARBA" id="ARBA00022679"/>
    </source>
</evidence>
<dbReference type="GO" id="GO:0016020">
    <property type="term" value="C:membrane"/>
    <property type="evidence" value="ECO:0007669"/>
    <property type="project" value="UniProtKB-SubCell"/>
</dbReference>
<evidence type="ECO:0000256" key="11">
    <source>
        <dbReference type="ARBA" id="ARBA00022989"/>
    </source>
</evidence>
<dbReference type="InterPro" id="IPR001841">
    <property type="entry name" value="Znf_RING"/>
</dbReference>
<evidence type="ECO:0000256" key="13">
    <source>
        <dbReference type="ARBA" id="ARBA00024209"/>
    </source>
</evidence>
<evidence type="ECO:0000256" key="6">
    <source>
        <dbReference type="ARBA" id="ARBA00022692"/>
    </source>
</evidence>
<organism evidence="18 19">
    <name type="scientific">Rosa chinensis</name>
    <name type="common">China rose</name>
    <dbReference type="NCBI Taxonomy" id="74649"/>
    <lineage>
        <taxon>Eukaryota</taxon>
        <taxon>Viridiplantae</taxon>
        <taxon>Streptophyta</taxon>
        <taxon>Embryophyta</taxon>
        <taxon>Tracheophyta</taxon>
        <taxon>Spermatophyta</taxon>
        <taxon>Magnoliopsida</taxon>
        <taxon>eudicotyledons</taxon>
        <taxon>Gunneridae</taxon>
        <taxon>Pentapetalae</taxon>
        <taxon>rosids</taxon>
        <taxon>fabids</taxon>
        <taxon>Rosales</taxon>
        <taxon>Rosaceae</taxon>
        <taxon>Rosoideae</taxon>
        <taxon>Rosoideae incertae sedis</taxon>
        <taxon>Rosa</taxon>
    </lineage>
</organism>
<keyword evidence="7" id="KW-0479">Metal-binding</keyword>
<proteinExistence type="inferred from homology"/>
<dbReference type="AlphaFoldDB" id="A0A2P6PKC7"/>
<evidence type="ECO:0000313" key="18">
    <source>
        <dbReference type="EMBL" id="PRQ22376.1"/>
    </source>
</evidence>
<accession>A0A2P6PKC7</accession>
<evidence type="ECO:0000256" key="4">
    <source>
        <dbReference type="ARBA" id="ARBA00012483"/>
    </source>
</evidence>
<evidence type="ECO:0000313" key="19">
    <source>
        <dbReference type="Proteomes" id="UP000238479"/>
    </source>
</evidence>
<comment type="subcellular location">
    <subcellularLocation>
        <location evidence="2">Membrane</location>
        <topology evidence="2">Single-pass membrane protein</topology>
    </subcellularLocation>
</comment>
<comment type="similarity">
    <text evidence="13">Belongs to the RING-type zinc finger family. ATL subfamily.</text>
</comment>
<dbReference type="GO" id="GO:0008270">
    <property type="term" value="F:zinc ion binding"/>
    <property type="evidence" value="ECO:0007669"/>
    <property type="project" value="UniProtKB-KW"/>
</dbReference>
<dbReference type="Gene3D" id="3.30.40.10">
    <property type="entry name" value="Zinc/RING finger domain, C3HC4 (zinc finger)"/>
    <property type="match status" value="1"/>
</dbReference>
<dbReference type="Pfam" id="PF13639">
    <property type="entry name" value="zf-RING_2"/>
    <property type="match status" value="1"/>
</dbReference>
<reference evidence="18 19" key="1">
    <citation type="journal article" date="2018" name="Nat. Genet.">
        <title>The Rosa genome provides new insights in the design of modern roses.</title>
        <authorList>
            <person name="Bendahmane M."/>
        </authorList>
    </citation>
    <scope>NUCLEOTIDE SEQUENCE [LARGE SCALE GENOMIC DNA]</scope>
    <source>
        <strain evidence="19">cv. Old Blush</strain>
    </source>
</reference>
<evidence type="ECO:0000256" key="12">
    <source>
        <dbReference type="ARBA" id="ARBA00023136"/>
    </source>
</evidence>
<comment type="catalytic activity">
    <reaction evidence="1">
        <text>S-ubiquitinyl-[E2 ubiquitin-conjugating enzyme]-L-cysteine + [acceptor protein]-L-lysine = [E2 ubiquitin-conjugating enzyme]-L-cysteine + N(6)-ubiquitinyl-[acceptor protein]-L-lysine.</text>
        <dbReference type="EC" id="2.3.2.27"/>
    </reaction>
</comment>
<feature type="domain" description="RING-type" evidence="17">
    <location>
        <begin position="114"/>
        <end position="156"/>
    </location>
</feature>
<dbReference type="SUPFAM" id="SSF57850">
    <property type="entry name" value="RING/U-box"/>
    <property type="match status" value="1"/>
</dbReference>
<keyword evidence="19" id="KW-1185">Reference proteome</keyword>
<dbReference type="PANTHER" id="PTHR46913:SF23">
    <property type="entry name" value="E3 UBIQUITIN-PROTEIN LIGASE RHA4A-RELATED"/>
    <property type="match status" value="1"/>
</dbReference>